<dbReference type="InterPro" id="IPR001036">
    <property type="entry name" value="Acrflvin-R"/>
</dbReference>
<feature type="transmembrane region" description="Helical" evidence="1">
    <location>
        <begin position="459"/>
        <end position="487"/>
    </location>
</feature>
<feature type="transmembrane region" description="Helical" evidence="1">
    <location>
        <begin position="329"/>
        <end position="347"/>
    </location>
</feature>
<keyword evidence="1" id="KW-1133">Transmembrane helix</keyword>
<dbReference type="Gene3D" id="3.30.70.1320">
    <property type="entry name" value="Multidrug efflux transporter AcrB pore domain like"/>
    <property type="match status" value="1"/>
</dbReference>
<organism evidence="2 3">
    <name type="scientific">Oceanispirochaeta crateris</name>
    <dbReference type="NCBI Taxonomy" id="2518645"/>
    <lineage>
        <taxon>Bacteria</taxon>
        <taxon>Pseudomonadati</taxon>
        <taxon>Spirochaetota</taxon>
        <taxon>Spirochaetia</taxon>
        <taxon>Spirochaetales</taxon>
        <taxon>Spirochaetaceae</taxon>
        <taxon>Oceanispirochaeta</taxon>
    </lineage>
</organism>
<feature type="transmembrane region" description="Helical" evidence="1">
    <location>
        <begin position="862"/>
        <end position="881"/>
    </location>
</feature>
<dbReference type="PANTHER" id="PTHR32063">
    <property type="match status" value="1"/>
</dbReference>
<dbReference type="InterPro" id="IPR027463">
    <property type="entry name" value="AcrB_DN_DC_subdom"/>
</dbReference>
<dbReference type="SUPFAM" id="SSF82693">
    <property type="entry name" value="Multidrug efflux transporter AcrB pore domain, PN1, PN2, PC1 and PC2 subdomains"/>
    <property type="match status" value="3"/>
</dbReference>
<keyword evidence="1" id="KW-0472">Membrane</keyword>
<dbReference type="RefSeq" id="WP_149486558.1">
    <property type="nucleotide sequence ID" value="NZ_CP036150.1"/>
</dbReference>
<dbReference type="Proteomes" id="UP000324209">
    <property type="component" value="Chromosome"/>
</dbReference>
<feature type="transmembrane region" description="Helical" evidence="1">
    <location>
        <begin position="963"/>
        <end position="983"/>
    </location>
</feature>
<dbReference type="GO" id="GO:0005886">
    <property type="term" value="C:plasma membrane"/>
    <property type="evidence" value="ECO:0007669"/>
    <property type="project" value="TreeGrafter"/>
</dbReference>
<evidence type="ECO:0000313" key="2">
    <source>
        <dbReference type="EMBL" id="QEN08477.1"/>
    </source>
</evidence>
<evidence type="ECO:0000256" key="1">
    <source>
        <dbReference type="SAM" id="Phobius"/>
    </source>
</evidence>
<proteinExistence type="predicted"/>
<dbReference type="SUPFAM" id="SSF82866">
    <property type="entry name" value="Multidrug efflux transporter AcrB transmembrane domain"/>
    <property type="match status" value="2"/>
</dbReference>
<feature type="transmembrane region" description="Helical" evidence="1">
    <location>
        <begin position="534"/>
        <end position="554"/>
    </location>
</feature>
<dbReference type="SUPFAM" id="SSF82714">
    <property type="entry name" value="Multidrug efflux transporter AcrB TolC docking domain, DN and DC subdomains"/>
    <property type="match status" value="2"/>
</dbReference>
<gene>
    <name evidence="2" type="ORF">EXM22_10945</name>
</gene>
<feature type="transmembrane region" description="Helical" evidence="1">
    <location>
        <begin position="12"/>
        <end position="32"/>
    </location>
</feature>
<feature type="transmembrane region" description="Helical" evidence="1">
    <location>
        <begin position="995"/>
        <end position="1017"/>
    </location>
</feature>
<dbReference type="KEGG" id="ock:EXM22_10945"/>
<feature type="transmembrane region" description="Helical" evidence="1">
    <location>
        <begin position="426"/>
        <end position="447"/>
    </location>
</feature>
<keyword evidence="1" id="KW-0812">Transmembrane</keyword>
<reference evidence="2 3" key="1">
    <citation type="submission" date="2019-02" db="EMBL/GenBank/DDBJ databases">
        <title>Complete Genome Sequence and Methylome Analysis of free living Spirochaetas.</title>
        <authorList>
            <person name="Fomenkov A."/>
            <person name="Dubinina G."/>
            <person name="Leshcheva N."/>
            <person name="Mikheeva N."/>
            <person name="Grabovich M."/>
            <person name="Vincze T."/>
            <person name="Roberts R.J."/>
        </authorList>
    </citation>
    <scope>NUCLEOTIDE SEQUENCE [LARGE SCALE GENOMIC DNA]</scope>
    <source>
        <strain evidence="2 3">K2</strain>
    </source>
</reference>
<protein>
    <submittedName>
        <fullName evidence="2">Efflux RND transporter permease subunit</fullName>
    </submittedName>
</protein>
<dbReference type="Gene3D" id="1.20.1640.10">
    <property type="entry name" value="Multidrug efflux transporter AcrB transmembrane domain"/>
    <property type="match status" value="2"/>
</dbReference>
<dbReference type="OrthoDB" id="366306at2"/>
<feature type="transmembrane region" description="Helical" evidence="1">
    <location>
        <begin position="888"/>
        <end position="906"/>
    </location>
</feature>
<dbReference type="Gene3D" id="3.30.2090.10">
    <property type="entry name" value="Multidrug efflux transporter AcrB TolC docking domain, DN and DC subdomains"/>
    <property type="match status" value="2"/>
</dbReference>
<feature type="transmembrane region" description="Helical" evidence="1">
    <location>
        <begin position="918"/>
        <end position="942"/>
    </location>
</feature>
<dbReference type="Gene3D" id="3.30.70.1440">
    <property type="entry name" value="Multidrug efflux transporter AcrB pore domain"/>
    <property type="match status" value="1"/>
</dbReference>
<dbReference type="PRINTS" id="PR00702">
    <property type="entry name" value="ACRIFLAVINRP"/>
</dbReference>
<feature type="transmembrane region" description="Helical" evidence="1">
    <location>
        <begin position="380"/>
        <end position="405"/>
    </location>
</feature>
<dbReference type="AlphaFoldDB" id="A0A5C1QLV9"/>
<dbReference type="Gene3D" id="3.30.70.1430">
    <property type="entry name" value="Multidrug efflux transporter AcrB pore domain"/>
    <property type="match status" value="2"/>
</dbReference>
<keyword evidence="3" id="KW-1185">Reference proteome</keyword>
<accession>A0A5C1QLV9</accession>
<feature type="transmembrane region" description="Helical" evidence="1">
    <location>
        <begin position="354"/>
        <end position="374"/>
    </location>
</feature>
<name>A0A5C1QLV9_9SPIO</name>
<dbReference type="GO" id="GO:0042910">
    <property type="term" value="F:xenobiotic transmembrane transporter activity"/>
    <property type="evidence" value="ECO:0007669"/>
    <property type="project" value="TreeGrafter"/>
</dbReference>
<sequence>MNLTETVVHRPVTVVIIFALFIGLAAFLVPSIPVELFPDMERPVIMVSTSYSGAGPEDVEQNVTETLEKALSNVSDLESITSTSSEGSSLINLEFDYSKDLDDASNDIRDKLDMVTDFLPDDANTPVMYKMSTDDKPIMSLGLEGNLSQNELRAIADNTVQSLLERLGGVASTSIYGGQDKIVHVELSQNRLEAYNLTLTQVASALDKQNYQLGSGSIQDGQTNYLIRTDAEFTSLDEIANVVISGDILLKDLADVSLGYEDEEERVYVNGQFGVTLSVQKESDANSIAVSDAIRAQLKSINDELPDGVNLVILSDDSDQISSIMSQTYLSLFEGILLAMVVLFFFLRTWSSTIIIALSIPISIFITVLFMYFMGLSMNLMTLTGLILGLGMVVDCSIVVQENIFRFRERGTKLKASAILGSREMMMSISASTLTTICVFIPIILFADNLDMFGQMLQSLAYTIVIALTVSLIVALTFVPAMSANYLKVYTRKQKPLRFKSLSRIDSFFEQGFVNLDNNYKKFLSRLLDHKGKVLTLVVLIFVFSMMQFSQLGVSLAPPMSEDSLTISLELPMGTPLAETEHDTLQLVALFEEIGGYENMIVSVGESGRFGGSTYTNKSSVEVNLPDAVDQTVTVAEMKTILRQHFNDFPGAVLEFTSRGPGMGNDNPVDILVQSDDLDAAIAFADELKEMLADNLPGVTEPTTDMEEGLPQLEVVIDRDRAYDLGLDMYTVASEIGAGINGKTATTYRVGGEELDVELILRETDRSSVPDLSKIFVVNSSGTRIAVSNVAHFIKSSGPVSINRDNETTVVHVTGGLMTGYASTEAQKDIQNLIDTQIVVPDDVSYSLGGDFEDISSMGHEMLIIAIIAILLVFGIMAAQFESLKDPFIIFFTIPLMMIGVVWFYTLSGNTFSMMSGVGLVVLVGLVVNSGIVLVDYTNMLLKRGHNLRDACVNAAGNRLRPILMSTATTILGMFPLAFFGGAGTEQVQPIAQTIIGGLFVSTLMTLFVTPLLFAGLNRRKYA</sequence>
<evidence type="ECO:0000313" key="3">
    <source>
        <dbReference type="Proteomes" id="UP000324209"/>
    </source>
</evidence>
<dbReference type="EMBL" id="CP036150">
    <property type="protein sequence ID" value="QEN08477.1"/>
    <property type="molecule type" value="Genomic_DNA"/>
</dbReference>
<dbReference type="PANTHER" id="PTHR32063:SF0">
    <property type="entry name" value="SWARMING MOTILITY PROTEIN SWRC"/>
    <property type="match status" value="1"/>
</dbReference>
<dbReference type="Pfam" id="PF00873">
    <property type="entry name" value="ACR_tran"/>
    <property type="match status" value="1"/>
</dbReference>